<name>A0A821JTT6_9BILA</name>
<reference evidence="4" key="1">
    <citation type="submission" date="2021-02" db="EMBL/GenBank/DDBJ databases">
        <authorList>
            <person name="Nowell W R."/>
        </authorList>
    </citation>
    <scope>NUCLEOTIDE SEQUENCE</scope>
</reference>
<evidence type="ECO:0000313" key="5">
    <source>
        <dbReference type="Proteomes" id="UP000663866"/>
    </source>
</evidence>
<comment type="caution">
    <text evidence="4">The sequence shown here is derived from an EMBL/GenBank/DDBJ whole genome shotgun (WGS) entry which is preliminary data.</text>
</comment>
<keyword evidence="2" id="KW-0804">Transcription</keyword>
<accession>A0A821JTT6</accession>
<evidence type="ECO:0000256" key="1">
    <source>
        <dbReference type="ARBA" id="ARBA00023015"/>
    </source>
</evidence>
<protein>
    <submittedName>
        <fullName evidence="4">Uncharacterized protein</fullName>
    </submittedName>
</protein>
<dbReference type="Proteomes" id="UP000663866">
    <property type="component" value="Unassembled WGS sequence"/>
</dbReference>
<evidence type="ECO:0000256" key="3">
    <source>
        <dbReference type="ARBA" id="ARBA00023170"/>
    </source>
</evidence>
<evidence type="ECO:0000313" key="4">
    <source>
        <dbReference type="EMBL" id="CAF4724618.1"/>
    </source>
</evidence>
<keyword evidence="3" id="KW-0675">Receptor</keyword>
<feature type="non-terminal residue" evidence="4">
    <location>
        <position position="1"/>
    </location>
</feature>
<evidence type="ECO:0000256" key="2">
    <source>
        <dbReference type="ARBA" id="ARBA00023163"/>
    </source>
</evidence>
<keyword evidence="1" id="KW-0805">Transcription regulation</keyword>
<organism evidence="4 5">
    <name type="scientific">Rotaria magnacalcarata</name>
    <dbReference type="NCBI Taxonomy" id="392030"/>
    <lineage>
        <taxon>Eukaryota</taxon>
        <taxon>Metazoa</taxon>
        <taxon>Spiralia</taxon>
        <taxon>Gnathifera</taxon>
        <taxon>Rotifera</taxon>
        <taxon>Eurotatoria</taxon>
        <taxon>Bdelloidea</taxon>
        <taxon>Philodinida</taxon>
        <taxon>Philodinidae</taxon>
        <taxon>Rotaria</taxon>
    </lineage>
</organism>
<gene>
    <name evidence="4" type="ORF">OVN521_LOCUS49206</name>
</gene>
<dbReference type="EMBL" id="CAJOBG010106711">
    <property type="protein sequence ID" value="CAF4724618.1"/>
    <property type="molecule type" value="Genomic_DNA"/>
</dbReference>
<proteinExistence type="predicted"/>
<dbReference type="SUPFAM" id="SSF48508">
    <property type="entry name" value="Nuclear receptor ligand-binding domain"/>
    <property type="match status" value="1"/>
</dbReference>
<dbReference type="AlphaFoldDB" id="A0A821JTT6"/>
<dbReference type="InterPro" id="IPR035500">
    <property type="entry name" value="NHR-like_dom_sf"/>
</dbReference>
<sequence length="80" mass="9339">SCDIIKQWVDKFSLFYSIQNNERDRLYSNCLLEQIIFRTAARVDGDRVILCSGTVIHKIQMNYLLGDVAQQLYDYSSTLK</sequence>
<feature type="non-terminal residue" evidence="4">
    <location>
        <position position="80"/>
    </location>
</feature>
<keyword evidence="5" id="KW-1185">Reference proteome</keyword>